<gene>
    <name evidence="1" type="ORF">HPB48_015442</name>
</gene>
<comment type="caution">
    <text evidence="1">The sequence shown here is derived from an EMBL/GenBank/DDBJ whole genome shotgun (WGS) entry which is preliminary data.</text>
</comment>
<dbReference type="AlphaFoldDB" id="A0A9J6GBS2"/>
<proteinExistence type="predicted"/>
<protein>
    <submittedName>
        <fullName evidence="1">Uncharacterized protein</fullName>
    </submittedName>
</protein>
<name>A0A9J6GBS2_HAELO</name>
<accession>A0A9J6GBS2</accession>
<dbReference type="EMBL" id="JABSTR010000005">
    <property type="protein sequence ID" value="KAH9372185.1"/>
    <property type="molecule type" value="Genomic_DNA"/>
</dbReference>
<sequence>MPTDLAAALSHLRYPVLPRIVRAVEALAVTLSEPSSDAVLFAGDSLTLCRLPASSSGTCCTPATERRLREAAWEHFRLRLRDSTAPLRRFLDDSLALFRGELLAACVHPLHHGARE</sequence>
<evidence type="ECO:0000313" key="2">
    <source>
        <dbReference type="Proteomes" id="UP000821853"/>
    </source>
</evidence>
<dbReference type="VEuPathDB" id="VectorBase:HLOH_041645"/>
<evidence type="ECO:0000313" key="1">
    <source>
        <dbReference type="EMBL" id="KAH9372185.1"/>
    </source>
</evidence>
<dbReference type="Proteomes" id="UP000821853">
    <property type="component" value="Chromosome 3"/>
</dbReference>
<organism evidence="1 2">
    <name type="scientific">Haemaphysalis longicornis</name>
    <name type="common">Bush tick</name>
    <dbReference type="NCBI Taxonomy" id="44386"/>
    <lineage>
        <taxon>Eukaryota</taxon>
        <taxon>Metazoa</taxon>
        <taxon>Ecdysozoa</taxon>
        <taxon>Arthropoda</taxon>
        <taxon>Chelicerata</taxon>
        <taxon>Arachnida</taxon>
        <taxon>Acari</taxon>
        <taxon>Parasitiformes</taxon>
        <taxon>Ixodida</taxon>
        <taxon>Ixodoidea</taxon>
        <taxon>Ixodidae</taxon>
        <taxon>Haemaphysalinae</taxon>
        <taxon>Haemaphysalis</taxon>
    </lineage>
</organism>
<keyword evidence="2" id="KW-1185">Reference proteome</keyword>
<reference evidence="1 2" key="1">
    <citation type="journal article" date="2020" name="Cell">
        <title>Large-Scale Comparative Analyses of Tick Genomes Elucidate Their Genetic Diversity and Vector Capacities.</title>
        <authorList>
            <consortium name="Tick Genome and Microbiome Consortium (TIGMIC)"/>
            <person name="Jia N."/>
            <person name="Wang J."/>
            <person name="Shi W."/>
            <person name="Du L."/>
            <person name="Sun Y."/>
            <person name="Zhan W."/>
            <person name="Jiang J.F."/>
            <person name="Wang Q."/>
            <person name="Zhang B."/>
            <person name="Ji P."/>
            <person name="Bell-Sakyi L."/>
            <person name="Cui X.M."/>
            <person name="Yuan T.T."/>
            <person name="Jiang B.G."/>
            <person name="Yang W.F."/>
            <person name="Lam T.T."/>
            <person name="Chang Q.C."/>
            <person name="Ding S.J."/>
            <person name="Wang X.J."/>
            <person name="Zhu J.G."/>
            <person name="Ruan X.D."/>
            <person name="Zhao L."/>
            <person name="Wei J.T."/>
            <person name="Ye R.Z."/>
            <person name="Que T.C."/>
            <person name="Du C.H."/>
            <person name="Zhou Y.H."/>
            <person name="Cheng J.X."/>
            <person name="Dai P.F."/>
            <person name="Guo W.B."/>
            <person name="Han X.H."/>
            <person name="Huang E.J."/>
            <person name="Li L.F."/>
            <person name="Wei W."/>
            <person name="Gao Y.C."/>
            <person name="Liu J.Z."/>
            <person name="Shao H.Z."/>
            <person name="Wang X."/>
            <person name="Wang C.C."/>
            <person name="Yang T.C."/>
            <person name="Huo Q.B."/>
            <person name="Li W."/>
            <person name="Chen H.Y."/>
            <person name="Chen S.E."/>
            <person name="Zhou L.G."/>
            <person name="Ni X.B."/>
            <person name="Tian J.H."/>
            <person name="Sheng Y."/>
            <person name="Liu T."/>
            <person name="Pan Y.S."/>
            <person name="Xia L.Y."/>
            <person name="Li J."/>
            <person name="Zhao F."/>
            <person name="Cao W.C."/>
        </authorList>
    </citation>
    <scope>NUCLEOTIDE SEQUENCE [LARGE SCALE GENOMIC DNA]</scope>
    <source>
        <strain evidence="1">HaeL-2018</strain>
    </source>
</reference>